<dbReference type="Proteomes" id="UP001139411">
    <property type="component" value="Unassembled WGS sequence"/>
</dbReference>
<evidence type="ECO:0000313" key="1">
    <source>
        <dbReference type="EMBL" id="MCF2499063.1"/>
    </source>
</evidence>
<evidence type="ECO:0000313" key="2">
    <source>
        <dbReference type="Proteomes" id="UP001139411"/>
    </source>
</evidence>
<reference evidence="1" key="1">
    <citation type="submission" date="2022-01" db="EMBL/GenBank/DDBJ databases">
        <title>Novel species in genus Dyadobacter.</title>
        <authorList>
            <person name="Ma C."/>
        </authorList>
    </citation>
    <scope>NUCLEOTIDE SEQUENCE</scope>
    <source>
        <strain evidence="1">CY357</strain>
    </source>
</reference>
<dbReference type="AlphaFoldDB" id="A0A9X1QC18"/>
<name>A0A9X1QC18_9BACT</name>
<accession>A0A9X1QC18</accession>
<dbReference type="RefSeq" id="WP_235177982.1">
    <property type="nucleotide sequence ID" value="NZ_JAKFFV010000007.1"/>
</dbReference>
<comment type="caution">
    <text evidence="1">The sequence shown here is derived from an EMBL/GenBank/DDBJ whole genome shotgun (WGS) entry which is preliminary data.</text>
</comment>
<gene>
    <name evidence="1" type="ORF">L0661_12145</name>
</gene>
<sequence length="385" mass="43863">MIKVKFLLHATFRSNPAFELVEQGNLNPQELRALADLNTDPEFFGLFRRKHMQAAGSAKLAYKEVALLFYFLQNAGELPHYFKSGYDDDVNLTMAKLVLEGIFEIQAGQHFYSGFAAHDFLYEAQEASMDRWHPLLEISTAAIQYGVLLKEADQASLASKLYAYNTMPLFFMPANALGTLEEVEEFLRIGKNNRRNRELLENWNKHEPNPDYHWISWSRKHSRRRDTKPHSIYKIYISPVLEELPEVFEKTISVLTKSQAFSFKIGMNREGLLRSDKFVAYFTEMGHLLAAAEMLAPVLKKHKAQGVPFTASLDETGMLSWGMDSTTDETTKNREGGSWRAIVTEKLAASITLSQTERLPPAESVDFVLKKMMLEGVDTMTWTAA</sequence>
<proteinExistence type="predicted"/>
<dbReference type="EMBL" id="JAKFFV010000007">
    <property type="protein sequence ID" value="MCF2499063.1"/>
    <property type="molecule type" value="Genomic_DNA"/>
</dbReference>
<organism evidence="1 2">
    <name type="scientific">Dyadobacter chenhuakuii</name>
    <dbReference type="NCBI Taxonomy" id="2909339"/>
    <lineage>
        <taxon>Bacteria</taxon>
        <taxon>Pseudomonadati</taxon>
        <taxon>Bacteroidota</taxon>
        <taxon>Cytophagia</taxon>
        <taxon>Cytophagales</taxon>
        <taxon>Spirosomataceae</taxon>
        <taxon>Dyadobacter</taxon>
    </lineage>
</organism>
<protein>
    <submittedName>
        <fullName evidence="1">Uncharacterized protein</fullName>
    </submittedName>
</protein>